<dbReference type="EMBL" id="MU274924">
    <property type="protein sequence ID" value="KAI0086308.1"/>
    <property type="molecule type" value="Genomic_DNA"/>
</dbReference>
<evidence type="ECO:0000313" key="1">
    <source>
        <dbReference type="EMBL" id="KAI0086308.1"/>
    </source>
</evidence>
<dbReference type="Proteomes" id="UP001055072">
    <property type="component" value="Unassembled WGS sequence"/>
</dbReference>
<name>A0ACB8TW64_9APHY</name>
<protein>
    <submittedName>
        <fullName evidence="1">Uncharacterized protein</fullName>
    </submittedName>
</protein>
<keyword evidence="2" id="KW-1185">Reference proteome</keyword>
<accession>A0ACB8TW64</accession>
<sequence length="99" mass="10587">MWHRNLANPWLTSLLLPMSLAEKASSPVVTANTAVPLVSYNIGGCGGHISTGYLSGCRVSPQAALPSQKRRQLLQETFSDSSFAISSISAPSTLDVLQW</sequence>
<organism evidence="1 2">
    <name type="scientific">Irpex rosettiformis</name>
    <dbReference type="NCBI Taxonomy" id="378272"/>
    <lineage>
        <taxon>Eukaryota</taxon>
        <taxon>Fungi</taxon>
        <taxon>Dikarya</taxon>
        <taxon>Basidiomycota</taxon>
        <taxon>Agaricomycotina</taxon>
        <taxon>Agaricomycetes</taxon>
        <taxon>Polyporales</taxon>
        <taxon>Irpicaceae</taxon>
        <taxon>Irpex</taxon>
    </lineage>
</organism>
<comment type="caution">
    <text evidence="1">The sequence shown here is derived from an EMBL/GenBank/DDBJ whole genome shotgun (WGS) entry which is preliminary data.</text>
</comment>
<evidence type="ECO:0000313" key="2">
    <source>
        <dbReference type="Proteomes" id="UP001055072"/>
    </source>
</evidence>
<proteinExistence type="predicted"/>
<gene>
    <name evidence="1" type="ORF">BDY19DRAFT_960772</name>
</gene>
<reference evidence="1" key="1">
    <citation type="journal article" date="2021" name="Environ. Microbiol.">
        <title>Gene family expansions and transcriptome signatures uncover fungal adaptations to wood decay.</title>
        <authorList>
            <person name="Hage H."/>
            <person name="Miyauchi S."/>
            <person name="Viragh M."/>
            <person name="Drula E."/>
            <person name="Min B."/>
            <person name="Chaduli D."/>
            <person name="Navarro D."/>
            <person name="Favel A."/>
            <person name="Norest M."/>
            <person name="Lesage-Meessen L."/>
            <person name="Balint B."/>
            <person name="Merenyi Z."/>
            <person name="de Eugenio L."/>
            <person name="Morin E."/>
            <person name="Martinez A.T."/>
            <person name="Baldrian P."/>
            <person name="Stursova M."/>
            <person name="Martinez M.J."/>
            <person name="Novotny C."/>
            <person name="Magnuson J.K."/>
            <person name="Spatafora J.W."/>
            <person name="Maurice S."/>
            <person name="Pangilinan J."/>
            <person name="Andreopoulos W."/>
            <person name="LaButti K."/>
            <person name="Hundley H."/>
            <person name="Na H."/>
            <person name="Kuo A."/>
            <person name="Barry K."/>
            <person name="Lipzen A."/>
            <person name="Henrissat B."/>
            <person name="Riley R."/>
            <person name="Ahrendt S."/>
            <person name="Nagy L.G."/>
            <person name="Grigoriev I.V."/>
            <person name="Martin F."/>
            <person name="Rosso M.N."/>
        </authorList>
    </citation>
    <scope>NUCLEOTIDE SEQUENCE</scope>
    <source>
        <strain evidence="1">CBS 384.51</strain>
    </source>
</reference>